<sequence>MLRRYELNDDEWSRIVNLLPPENTGKRGRPRKSNRTILNGMVWIARSGAPWRDLPERYGPWETVYSRFRKWIEDGILDNIFRILSLDAEFEELSMDASIVKAHQHSAGAKKGGLPLKSAGAEADQVPKSMPS</sequence>
<dbReference type="PANTHER" id="PTHR46637">
    <property type="entry name" value="TIS1421-TRANSPOSASE PROTEIN A"/>
    <property type="match status" value="1"/>
</dbReference>
<name>A0ABS8EYP7_9FIRM</name>
<dbReference type="InterPro" id="IPR025161">
    <property type="entry name" value="IS402-like_dom"/>
</dbReference>
<accession>A0ABS8EYP7</accession>
<feature type="domain" description="Insertion element IS402-like" evidence="2">
    <location>
        <begin position="7"/>
        <end position="81"/>
    </location>
</feature>
<dbReference type="InterPro" id="IPR052909">
    <property type="entry name" value="Transposase_6_like"/>
</dbReference>
<evidence type="ECO:0000256" key="1">
    <source>
        <dbReference type="SAM" id="MobiDB-lite"/>
    </source>
</evidence>
<dbReference type="EMBL" id="JAJEQE010000071">
    <property type="protein sequence ID" value="MCC2150331.1"/>
    <property type="molecule type" value="Genomic_DNA"/>
</dbReference>
<feature type="region of interest" description="Disordered" evidence="1">
    <location>
        <begin position="107"/>
        <end position="132"/>
    </location>
</feature>
<gene>
    <name evidence="3" type="ORF">LKD42_13955</name>
</gene>
<organism evidence="3 4">
    <name type="scientific">Hominisplanchenecus faecis</name>
    <dbReference type="NCBI Taxonomy" id="2885351"/>
    <lineage>
        <taxon>Bacteria</taxon>
        <taxon>Bacillati</taxon>
        <taxon>Bacillota</taxon>
        <taxon>Clostridia</taxon>
        <taxon>Lachnospirales</taxon>
        <taxon>Lachnospiraceae</taxon>
        <taxon>Hominisplanchenecus</taxon>
    </lineage>
</organism>
<evidence type="ECO:0000259" key="2">
    <source>
        <dbReference type="Pfam" id="PF13340"/>
    </source>
</evidence>
<dbReference type="Proteomes" id="UP001299235">
    <property type="component" value="Unassembled WGS sequence"/>
</dbReference>
<evidence type="ECO:0000313" key="4">
    <source>
        <dbReference type="Proteomes" id="UP001299235"/>
    </source>
</evidence>
<keyword evidence="4" id="KW-1185">Reference proteome</keyword>
<reference evidence="3 4" key="1">
    <citation type="submission" date="2021-10" db="EMBL/GenBank/DDBJ databases">
        <title>Anaerobic single-cell dispensing facilitates the cultivation of human gut bacteria.</title>
        <authorList>
            <person name="Afrizal A."/>
        </authorList>
    </citation>
    <scope>NUCLEOTIDE SEQUENCE [LARGE SCALE GENOMIC DNA]</scope>
    <source>
        <strain evidence="3 4">CLA-AA-H246</strain>
    </source>
</reference>
<proteinExistence type="predicted"/>
<dbReference type="PANTHER" id="PTHR46637:SF1">
    <property type="entry name" value="BLL5188 PROTEIN"/>
    <property type="match status" value="1"/>
</dbReference>
<dbReference type="Pfam" id="PF13340">
    <property type="entry name" value="DUF4096"/>
    <property type="match status" value="1"/>
</dbReference>
<comment type="caution">
    <text evidence="3">The sequence shown here is derived from an EMBL/GenBank/DDBJ whole genome shotgun (WGS) entry which is preliminary data.</text>
</comment>
<dbReference type="NCBIfam" id="NF033580">
    <property type="entry name" value="transpos_IS5_3"/>
    <property type="match status" value="1"/>
</dbReference>
<protein>
    <submittedName>
        <fullName evidence="3">IS5 family transposase</fullName>
    </submittedName>
</protein>
<evidence type="ECO:0000313" key="3">
    <source>
        <dbReference type="EMBL" id="MCC2150331.1"/>
    </source>
</evidence>